<dbReference type="AlphaFoldDB" id="A0A401ZJ68"/>
<accession>A0A401ZJ68</accession>
<proteinExistence type="predicted"/>
<gene>
    <name evidence="1" type="ORF">KDAU_42080</name>
</gene>
<reference evidence="2" key="1">
    <citation type="submission" date="2018-12" db="EMBL/GenBank/DDBJ databases">
        <title>Tengunoibacter tsumagoiensis gen. nov., sp. nov., Dictyobacter kobayashii sp. nov., D. alpinus sp. nov., and D. joshuensis sp. nov. and description of Dictyobacteraceae fam. nov. within the order Ktedonobacterales isolated from Tengu-no-mugimeshi.</title>
        <authorList>
            <person name="Wang C.M."/>
            <person name="Zheng Y."/>
            <person name="Sakai Y."/>
            <person name="Toyoda A."/>
            <person name="Minakuchi Y."/>
            <person name="Abe K."/>
            <person name="Yokota A."/>
            <person name="Yabe S."/>
        </authorList>
    </citation>
    <scope>NUCLEOTIDE SEQUENCE [LARGE SCALE GENOMIC DNA]</scope>
    <source>
        <strain evidence="2">S-27</strain>
    </source>
</reference>
<dbReference type="Proteomes" id="UP000287224">
    <property type="component" value="Unassembled WGS sequence"/>
</dbReference>
<organism evidence="1 2">
    <name type="scientific">Dictyobacter aurantiacus</name>
    <dbReference type="NCBI Taxonomy" id="1936993"/>
    <lineage>
        <taxon>Bacteria</taxon>
        <taxon>Bacillati</taxon>
        <taxon>Chloroflexota</taxon>
        <taxon>Ktedonobacteria</taxon>
        <taxon>Ktedonobacterales</taxon>
        <taxon>Dictyobacteraceae</taxon>
        <taxon>Dictyobacter</taxon>
    </lineage>
</organism>
<dbReference type="RefSeq" id="WP_235845784.1">
    <property type="nucleotide sequence ID" value="NZ_BIFQ01000001.1"/>
</dbReference>
<evidence type="ECO:0000313" key="1">
    <source>
        <dbReference type="EMBL" id="GCE06879.1"/>
    </source>
</evidence>
<sequence>MRLPCLDECLRGENVSDIQRVLTYRSDFFGLPMSMLSQEVLRGPSEWLVGERELFAAFTSSLNHCPF</sequence>
<dbReference type="EMBL" id="BIFQ01000001">
    <property type="protein sequence ID" value="GCE06879.1"/>
    <property type="molecule type" value="Genomic_DNA"/>
</dbReference>
<protein>
    <submittedName>
        <fullName evidence="1">Uncharacterized protein</fullName>
    </submittedName>
</protein>
<evidence type="ECO:0000313" key="2">
    <source>
        <dbReference type="Proteomes" id="UP000287224"/>
    </source>
</evidence>
<keyword evidence="2" id="KW-1185">Reference proteome</keyword>
<name>A0A401ZJ68_9CHLR</name>
<comment type="caution">
    <text evidence="1">The sequence shown here is derived from an EMBL/GenBank/DDBJ whole genome shotgun (WGS) entry which is preliminary data.</text>
</comment>